<dbReference type="PANTHER" id="PTHR34295">
    <property type="entry name" value="BIOTIN TRANSPORTER BIOY"/>
    <property type="match status" value="1"/>
</dbReference>
<dbReference type="GO" id="GO:0015225">
    <property type="term" value="F:biotin transmembrane transporter activity"/>
    <property type="evidence" value="ECO:0007669"/>
    <property type="project" value="UniProtKB-UniRule"/>
</dbReference>
<dbReference type="PATRIC" id="fig|391937.3.peg.1207"/>
<accession>K2N6N6</accession>
<comment type="similarity">
    <text evidence="1 2">Belongs to the BioY family.</text>
</comment>
<comment type="caution">
    <text evidence="4">The sequence shown here is derived from an EMBL/GenBank/DDBJ whole genome shotgun (WGS) entry which is preliminary data.</text>
</comment>
<feature type="transmembrane region" description="Helical" evidence="3">
    <location>
        <begin position="106"/>
        <end position="130"/>
    </location>
</feature>
<dbReference type="Pfam" id="PF02632">
    <property type="entry name" value="BioY"/>
    <property type="match status" value="1"/>
</dbReference>
<feature type="transmembrane region" description="Helical" evidence="3">
    <location>
        <begin position="142"/>
        <end position="163"/>
    </location>
</feature>
<dbReference type="STRING" id="391937.NA2_05863"/>
<evidence type="ECO:0000256" key="1">
    <source>
        <dbReference type="ARBA" id="ARBA00010692"/>
    </source>
</evidence>
<feature type="transmembrane region" description="Helical" evidence="3">
    <location>
        <begin position="183"/>
        <end position="200"/>
    </location>
</feature>
<keyword evidence="3" id="KW-1133">Transmembrane helix</keyword>
<evidence type="ECO:0000256" key="3">
    <source>
        <dbReference type="SAM" id="Phobius"/>
    </source>
</evidence>
<dbReference type="PANTHER" id="PTHR34295:SF1">
    <property type="entry name" value="BIOTIN TRANSPORTER BIOY"/>
    <property type="match status" value="1"/>
</dbReference>
<sequence length="208" mass="21619">MSMDGGTMSLAIAARPLVSITLPERGYRRLAAQFFLALGATLLLTLSAKTKVVLGPVDMSLQTLAILLIAATFGMRLGIATLLLYLAEGAMGLPVFQGTPEKGIGLAYMAGPTGGYLAGFVAMAAIAGWAADRGWDRNPLKLAGAMLVAEAALMTLGFAWLAVLIGADKAWQFGVVPFIVPDLIKVALAACLMPAAWALLRGLGFPRG</sequence>
<gene>
    <name evidence="4" type="ORF">NA2_05863</name>
</gene>
<dbReference type="AlphaFoldDB" id="K2N6N6"/>
<organism evidence="4 5">
    <name type="scientific">Nitratireductor pacificus pht-3B</name>
    <dbReference type="NCBI Taxonomy" id="391937"/>
    <lineage>
        <taxon>Bacteria</taxon>
        <taxon>Pseudomonadati</taxon>
        <taxon>Pseudomonadota</taxon>
        <taxon>Alphaproteobacteria</taxon>
        <taxon>Hyphomicrobiales</taxon>
        <taxon>Phyllobacteriaceae</taxon>
        <taxon>Nitratireductor</taxon>
    </lineage>
</organism>
<dbReference type="Gene3D" id="1.10.1760.20">
    <property type="match status" value="1"/>
</dbReference>
<dbReference type="eggNOG" id="COG1268">
    <property type="taxonomic scope" value="Bacteria"/>
</dbReference>
<feature type="transmembrane region" description="Helical" evidence="3">
    <location>
        <begin position="60"/>
        <end position="86"/>
    </location>
</feature>
<keyword evidence="3" id="KW-0812">Transmembrane</keyword>
<protein>
    <recommendedName>
        <fullName evidence="2">Biotin transporter</fullName>
    </recommendedName>
</protein>
<comment type="subcellular location">
    <subcellularLocation>
        <location evidence="2">Cell membrane</location>
        <topology evidence="2">Multi-pass membrane protein</topology>
    </subcellularLocation>
</comment>
<dbReference type="PIRSF" id="PIRSF016661">
    <property type="entry name" value="BioY"/>
    <property type="match status" value="1"/>
</dbReference>
<feature type="transmembrane region" description="Helical" evidence="3">
    <location>
        <begin position="30"/>
        <end position="48"/>
    </location>
</feature>
<evidence type="ECO:0000313" key="4">
    <source>
        <dbReference type="EMBL" id="EKF19843.1"/>
    </source>
</evidence>
<proteinExistence type="inferred from homology"/>
<evidence type="ECO:0000256" key="2">
    <source>
        <dbReference type="PIRNR" id="PIRNR016661"/>
    </source>
</evidence>
<dbReference type="Proteomes" id="UP000006786">
    <property type="component" value="Unassembled WGS sequence"/>
</dbReference>
<dbReference type="GO" id="GO:0005886">
    <property type="term" value="C:plasma membrane"/>
    <property type="evidence" value="ECO:0007669"/>
    <property type="project" value="UniProtKB-SubCell"/>
</dbReference>
<reference evidence="4" key="1">
    <citation type="journal article" date="2012" name="J. Bacteriol.">
        <title>Genome Sequence of Nitratireductor pacificus Type Strain pht-3B.</title>
        <authorList>
            <person name="Lai Q."/>
            <person name="Li G."/>
            <person name="Shao Z."/>
        </authorList>
    </citation>
    <scope>NUCLEOTIDE SEQUENCE [LARGE SCALE GENOMIC DNA]</scope>
    <source>
        <strain evidence="4">Pht-3B</strain>
    </source>
</reference>
<evidence type="ECO:0000313" key="5">
    <source>
        <dbReference type="Proteomes" id="UP000006786"/>
    </source>
</evidence>
<name>K2N6N6_9HYPH</name>
<keyword evidence="5" id="KW-1185">Reference proteome</keyword>
<keyword evidence="2" id="KW-0813">Transport</keyword>
<keyword evidence="2" id="KW-1003">Cell membrane</keyword>
<keyword evidence="2 3" id="KW-0472">Membrane</keyword>
<dbReference type="InterPro" id="IPR003784">
    <property type="entry name" value="BioY"/>
</dbReference>
<dbReference type="EMBL" id="AMRM01000005">
    <property type="protein sequence ID" value="EKF19843.1"/>
    <property type="molecule type" value="Genomic_DNA"/>
</dbReference>